<sequence length="322" mass="35915">MTNITNKLEDFTITLPISQAARTNAQQFAKNQPNLKKAEQVRLNTLAVSVVNDYLQMMEVPTDLIASDSWNPIMQLCTDVADLVVPSVGRLECRPVQLHEQVCAVPPETWEERVGYVIVQVDETNTEAKLLGFIKNVTTETIPLNQLQPIEALIDRLEQLRTSPVDALVNLSQWFIGQCQAGWQTLEDLLNSLEARPAYAFRSPVSTPDAVFNLKEAVTRRAKLIDLGIQIVNQPVMLIVEIAPEANGQTSVRLQLHSTGEQLYLPAGVELKVLDTSGAIFLEAQARSADNYLQLQFRGELEEQFSVQVSLDDMSITENFVI</sequence>
<evidence type="ECO:0000313" key="1">
    <source>
        <dbReference type="EMBL" id="MBD2504431.1"/>
    </source>
</evidence>
<comment type="caution">
    <text evidence="1">The sequence shown here is derived from an EMBL/GenBank/DDBJ whole genome shotgun (WGS) entry which is preliminary data.</text>
</comment>
<dbReference type="EMBL" id="JACJSG010000051">
    <property type="protein sequence ID" value="MBD2504431.1"/>
    <property type="molecule type" value="Genomic_DNA"/>
</dbReference>
<dbReference type="InterPro" id="IPR014951">
    <property type="entry name" value="DUF1822"/>
</dbReference>
<protein>
    <submittedName>
        <fullName evidence="1">DUF1822 family protein</fullName>
    </submittedName>
</protein>
<name>A0ABR8DCY0_9NOST</name>
<proteinExistence type="predicted"/>
<dbReference type="RefSeq" id="WP_190478214.1">
    <property type="nucleotide sequence ID" value="NZ_JACJSG010000051.1"/>
</dbReference>
<dbReference type="Pfam" id="PF08852">
    <property type="entry name" value="DUF1822"/>
    <property type="match status" value="1"/>
</dbReference>
<keyword evidence="2" id="KW-1185">Reference proteome</keyword>
<gene>
    <name evidence="1" type="ORF">H6G83_28135</name>
</gene>
<accession>A0ABR8DCY0</accession>
<dbReference type="Proteomes" id="UP000661112">
    <property type="component" value="Unassembled WGS sequence"/>
</dbReference>
<evidence type="ECO:0000313" key="2">
    <source>
        <dbReference type="Proteomes" id="UP000661112"/>
    </source>
</evidence>
<organism evidence="1 2">
    <name type="scientific">Anabaena azotica FACHB-119</name>
    <dbReference type="NCBI Taxonomy" id="947527"/>
    <lineage>
        <taxon>Bacteria</taxon>
        <taxon>Bacillati</taxon>
        <taxon>Cyanobacteriota</taxon>
        <taxon>Cyanophyceae</taxon>
        <taxon>Nostocales</taxon>
        <taxon>Nostocaceae</taxon>
        <taxon>Anabaena</taxon>
        <taxon>Anabaena azotica</taxon>
    </lineage>
</organism>
<reference evidence="1 2" key="1">
    <citation type="journal article" date="2020" name="ISME J.">
        <title>Comparative genomics reveals insights into cyanobacterial evolution and habitat adaptation.</title>
        <authorList>
            <person name="Chen M.Y."/>
            <person name="Teng W.K."/>
            <person name="Zhao L."/>
            <person name="Hu C.X."/>
            <person name="Zhou Y.K."/>
            <person name="Han B.P."/>
            <person name="Song L.R."/>
            <person name="Shu W.S."/>
        </authorList>
    </citation>
    <scope>NUCLEOTIDE SEQUENCE [LARGE SCALE GENOMIC DNA]</scope>
    <source>
        <strain evidence="1 2">FACHB-119</strain>
    </source>
</reference>